<comment type="similarity">
    <text evidence="1 5">Belongs to the peptidase S8 family.</text>
</comment>
<dbReference type="InterPro" id="IPR000209">
    <property type="entry name" value="Peptidase_S8/S53_dom"/>
</dbReference>
<feature type="active site" description="Charge relay system" evidence="5">
    <location>
        <position position="197"/>
    </location>
</feature>
<dbReference type="Gene3D" id="3.40.50.200">
    <property type="entry name" value="Peptidase S8/S53 domain"/>
    <property type="match status" value="1"/>
</dbReference>
<sequence>MEEDWEGLGLTVLSTDEDNTLVLFSSTDDLQDFRTRLDEYEGPIPQGQRNRRYAGFIDRIGAIGTIEGRDRLGVLAREEGFSEVQDFQDDTDYVVDIELWEFGPQAARRSLGEEIVEWVESQEGELYDHYCGPSISIIRVRASGQTIRPILAIPQVAFVDFPPQPDIQMERPEAFAVEDMPPVSPREVELPVVAILDSGVNDNPLLEDNIVAREAFPAELGEADIFGHGTAVAGVACYGDLRNHLDQPELVPAARIISAKVVTDQGQFFERRTLPTQMRMTIERIREEYGCKLFVISLGDTRARFERGRVGPWAATLDELARELDVLIFVSAGNRDPRGGTSLEQGVTQYPGYLLENANRVCEPAGAVNALTVGSLAHSNGLGPAHEFDVHIQRITEPDEPSPFSRSGPGAGGIKKPDFVDYGGTLVFDAVARRLQRAPRLANAGILTTNADFQRQLLVSKTGTSFSAPHLAHKAAQVLRYHPDASASLIKAFMASSARVPEATQRRLGGMIEAERDQIHGNGVVNPATATFSDDHRVVLYAEDALGMDQFAVYQVPIPAEFQGNGPRWIHVSLAFDPPVRRTRAEYVGTRMNFRLIRGRTADQVFEHFRSHAGEDTEAPEMAGRFNCGLSPGPQRRDRNTLQTASVKFTQDTPQYGADYFLVVRCVGGWAADQEVRQRYAIVVELEHEAPIELYARVQQRGRIRV</sequence>
<dbReference type="CDD" id="cd04847">
    <property type="entry name" value="Peptidases_S8_Subtilisin_like_2"/>
    <property type="match status" value="1"/>
</dbReference>
<feature type="domain" description="Peptidase S8/S53" evidence="6">
    <location>
        <begin position="192"/>
        <end position="508"/>
    </location>
</feature>
<dbReference type="GO" id="GO:0004252">
    <property type="term" value="F:serine-type endopeptidase activity"/>
    <property type="evidence" value="ECO:0007669"/>
    <property type="project" value="UniProtKB-UniRule"/>
</dbReference>
<evidence type="ECO:0000256" key="2">
    <source>
        <dbReference type="ARBA" id="ARBA00022670"/>
    </source>
</evidence>
<dbReference type="InterPro" id="IPR034074">
    <property type="entry name" value="Y4bN_pept_dom"/>
</dbReference>
<keyword evidence="4 5" id="KW-0720">Serine protease</keyword>
<organism evidence="7 8">
    <name type="scientific">Pseudooceanicola lipolyticus</name>
    <dbReference type="NCBI Taxonomy" id="2029104"/>
    <lineage>
        <taxon>Bacteria</taxon>
        <taxon>Pseudomonadati</taxon>
        <taxon>Pseudomonadota</taxon>
        <taxon>Alphaproteobacteria</taxon>
        <taxon>Rhodobacterales</taxon>
        <taxon>Paracoccaceae</taxon>
        <taxon>Pseudooceanicola</taxon>
    </lineage>
</organism>
<dbReference type="EMBL" id="PGTB01000011">
    <property type="protein sequence ID" value="PJE37667.1"/>
    <property type="molecule type" value="Genomic_DNA"/>
</dbReference>
<dbReference type="Proteomes" id="UP000231553">
    <property type="component" value="Unassembled WGS sequence"/>
</dbReference>
<comment type="caution">
    <text evidence="7">The sequence shown here is derived from an EMBL/GenBank/DDBJ whole genome shotgun (WGS) entry which is preliminary data.</text>
</comment>
<dbReference type="PROSITE" id="PS51892">
    <property type="entry name" value="SUBTILASE"/>
    <property type="match status" value="1"/>
</dbReference>
<dbReference type="InterPro" id="IPR050131">
    <property type="entry name" value="Peptidase_S8_subtilisin-like"/>
</dbReference>
<dbReference type="PROSITE" id="PS00136">
    <property type="entry name" value="SUBTILASE_ASP"/>
    <property type="match status" value="1"/>
</dbReference>
<evidence type="ECO:0000256" key="1">
    <source>
        <dbReference type="ARBA" id="ARBA00011073"/>
    </source>
</evidence>
<keyword evidence="2 5" id="KW-0645">Protease</keyword>
<evidence type="ECO:0000313" key="8">
    <source>
        <dbReference type="Proteomes" id="UP000231553"/>
    </source>
</evidence>
<proteinExistence type="inferred from homology"/>
<evidence type="ECO:0000313" key="7">
    <source>
        <dbReference type="EMBL" id="PJE37667.1"/>
    </source>
</evidence>
<dbReference type="OrthoDB" id="9768989at2"/>
<dbReference type="PANTHER" id="PTHR43806:SF11">
    <property type="entry name" value="CEREVISIN-RELATED"/>
    <property type="match status" value="1"/>
</dbReference>
<dbReference type="Pfam" id="PF00082">
    <property type="entry name" value="Peptidase_S8"/>
    <property type="match status" value="1"/>
</dbReference>
<keyword evidence="3 5" id="KW-0378">Hydrolase</keyword>
<dbReference type="InterPro" id="IPR023827">
    <property type="entry name" value="Peptidase_S8_Asp-AS"/>
</dbReference>
<evidence type="ECO:0000256" key="3">
    <source>
        <dbReference type="ARBA" id="ARBA00022801"/>
    </source>
</evidence>
<dbReference type="InterPro" id="IPR036852">
    <property type="entry name" value="Peptidase_S8/S53_dom_sf"/>
</dbReference>
<name>A0A2M8J4G1_9RHOB</name>
<dbReference type="PANTHER" id="PTHR43806">
    <property type="entry name" value="PEPTIDASE S8"/>
    <property type="match status" value="1"/>
</dbReference>
<reference evidence="7 8" key="1">
    <citation type="journal article" date="2018" name="Int. J. Syst. Evol. Microbiol.">
        <title>Pseudooceanicola lipolyticus sp. nov., a marine alphaproteobacterium, reclassification of Oceanicola flagellatus as Pseudooceanicola flagellatus comb. nov. and emended description of the genus Pseudooceanicola.</title>
        <authorList>
            <person name="Huang M.-M."/>
            <person name="Guo L.-L."/>
            <person name="Wu Y.-H."/>
            <person name="Lai Q.-L."/>
            <person name="Shao Z.-Z."/>
            <person name="Wang C.-S."/>
            <person name="Wu M."/>
            <person name="Xu X.-W."/>
        </authorList>
    </citation>
    <scope>NUCLEOTIDE SEQUENCE [LARGE SCALE GENOMIC DNA]</scope>
    <source>
        <strain evidence="7 8">157</strain>
    </source>
</reference>
<evidence type="ECO:0000259" key="6">
    <source>
        <dbReference type="Pfam" id="PF00082"/>
    </source>
</evidence>
<evidence type="ECO:0000256" key="5">
    <source>
        <dbReference type="PROSITE-ProRule" id="PRU01240"/>
    </source>
</evidence>
<accession>A0A2M8J4G1</accession>
<feature type="active site" description="Charge relay system" evidence="5">
    <location>
        <position position="465"/>
    </location>
</feature>
<keyword evidence="8" id="KW-1185">Reference proteome</keyword>
<dbReference type="SUPFAM" id="SSF52743">
    <property type="entry name" value="Subtilisin-like"/>
    <property type="match status" value="1"/>
</dbReference>
<dbReference type="RefSeq" id="WP_100161605.1">
    <property type="nucleotide sequence ID" value="NZ_PGTB01000011.1"/>
</dbReference>
<gene>
    <name evidence="7" type="ORF">CVM52_05745</name>
</gene>
<feature type="active site" description="Charge relay system" evidence="5">
    <location>
        <position position="228"/>
    </location>
</feature>
<dbReference type="AlphaFoldDB" id="A0A2M8J4G1"/>
<evidence type="ECO:0000256" key="4">
    <source>
        <dbReference type="ARBA" id="ARBA00022825"/>
    </source>
</evidence>
<dbReference type="GO" id="GO:0006508">
    <property type="term" value="P:proteolysis"/>
    <property type="evidence" value="ECO:0007669"/>
    <property type="project" value="UniProtKB-KW"/>
</dbReference>
<protein>
    <recommendedName>
        <fullName evidence="6">Peptidase S8/S53 domain-containing protein</fullName>
    </recommendedName>
</protein>